<dbReference type="OrthoDB" id="10256606at2759"/>
<gene>
    <name evidence="8" type="primary">rpc25</name>
    <name evidence="8" type="ORF">LPJ61_004964</name>
</gene>
<name>A0A9W7Y3W9_9FUNG</name>
<evidence type="ECO:0000259" key="6">
    <source>
        <dbReference type="Pfam" id="PF03876"/>
    </source>
</evidence>
<dbReference type="InterPro" id="IPR013238">
    <property type="entry name" value="RNA_pol_III_Rbc25"/>
</dbReference>
<dbReference type="Proteomes" id="UP001143981">
    <property type="component" value="Unassembled WGS sequence"/>
</dbReference>
<evidence type="ECO:0000256" key="2">
    <source>
        <dbReference type="ARBA" id="ARBA00009307"/>
    </source>
</evidence>
<dbReference type="InterPro" id="IPR045113">
    <property type="entry name" value="Rpb7-like"/>
</dbReference>
<reference evidence="8" key="1">
    <citation type="submission" date="2022-07" db="EMBL/GenBank/DDBJ databases">
        <title>Phylogenomic reconstructions and comparative analyses of Kickxellomycotina fungi.</title>
        <authorList>
            <person name="Reynolds N.K."/>
            <person name="Stajich J.E."/>
            <person name="Barry K."/>
            <person name="Grigoriev I.V."/>
            <person name="Crous P."/>
            <person name="Smith M.E."/>
        </authorList>
    </citation>
    <scope>NUCLEOTIDE SEQUENCE</scope>
    <source>
        <strain evidence="8">BCRC 34381</strain>
    </source>
</reference>
<dbReference type="SUPFAM" id="SSF88798">
    <property type="entry name" value="N-terminal, heterodimerisation domain of RBP7 (RpoE)"/>
    <property type="match status" value="1"/>
</dbReference>
<dbReference type="Pfam" id="PF03876">
    <property type="entry name" value="SHS2_Rpb7-N"/>
    <property type="match status" value="1"/>
</dbReference>
<evidence type="ECO:0000256" key="5">
    <source>
        <dbReference type="ARBA" id="ARBA00023242"/>
    </source>
</evidence>
<feature type="domain" description="RNA polymerase III subunit Rpc25" evidence="7">
    <location>
        <begin position="83"/>
        <end position="194"/>
    </location>
</feature>
<feature type="domain" description="RNA polymerase Rpb7-like N-terminal" evidence="6">
    <location>
        <begin position="8"/>
        <end position="64"/>
    </location>
</feature>
<dbReference type="GO" id="GO:0005666">
    <property type="term" value="C:RNA polymerase III complex"/>
    <property type="evidence" value="ECO:0007669"/>
    <property type="project" value="TreeGrafter"/>
</dbReference>
<comment type="similarity">
    <text evidence="2">Belongs to the eukaryotic RPB7/RPC8 RNA polymerase subunit family.</text>
</comment>
<dbReference type="AlphaFoldDB" id="A0A9W7Y3W9"/>
<keyword evidence="4" id="KW-0804">Transcription</keyword>
<organism evidence="8 9">
    <name type="scientific">Coemansia biformis</name>
    <dbReference type="NCBI Taxonomy" id="1286918"/>
    <lineage>
        <taxon>Eukaryota</taxon>
        <taxon>Fungi</taxon>
        <taxon>Fungi incertae sedis</taxon>
        <taxon>Zoopagomycota</taxon>
        <taxon>Kickxellomycotina</taxon>
        <taxon>Kickxellomycetes</taxon>
        <taxon>Kickxellales</taxon>
        <taxon>Kickxellaceae</taxon>
        <taxon>Coemansia</taxon>
    </lineage>
</organism>
<evidence type="ECO:0000256" key="4">
    <source>
        <dbReference type="ARBA" id="ARBA00023163"/>
    </source>
</evidence>
<dbReference type="EMBL" id="JANBOI010001374">
    <property type="protein sequence ID" value="KAJ1726781.1"/>
    <property type="molecule type" value="Genomic_DNA"/>
</dbReference>
<proteinExistence type="inferred from homology"/>
<dbReference type="InterPro" id="IPR005576">
    <property type="entry name" value="Rpb7-like_N"/>
</dbReference>
<keyword evidence="3 8" id="KW-0240">DNA-directed RNA polymerase</keyword>
<evidence type="ECO:0000313" key="9">
    <source>
        <dbReference type="Proteomes" id="UP001143981"/>
    </source>
</evidence>
<dbReference type="InterPro" id="IPR012340">
    <property type="entry name" value="NA-bd_OB-fold"/>
</dbReference>
<dbReference type="PANTHER" id="PTHR12709">
    <property type="entry name" value="DNA-DIRECTED RNA POLYMERASE II, III"/>
    <property type="match status" value="1"/>
</dbReference>
<dbReference type="FunFam" id="3.30.1490.120:FF:000001">
    <property type="entry name" value="DNA-directed RNA polymerase II subunit RPB7"/>
    <property type="match status" value="1"/>
</dbReference>
<dbReference type="GO" id="GO:0006384">
    <property type="term" value="P:transcription initiation at RNA polymerase III promoter"/>
    <property type="evidence" value="ECO:0007669"/>
    <property type="project" value="TreeGrafter"/>
</dbReference>
<dbReference type="CDD" id="cd04330">
    <property type="entry name" value="RNAP_III_Rpc25_N"/>
    <property type="match status" value="1"/>
</dbReference>
<dbReference type="InterPro" id="IPR036898">
    <property type="entry name" value="RNA_pol_Rpb7-like_N_sf"/>
</dbReference>
<dbReference type="PANTHER" id="PTHR12709:SF1">
    <property type="entry name" value="DNA-DIRECTED RNA POLYMERASE III SUBUNIT RPC8"/>
    <property type="match status" value="1"/>
</dbReference>
<dbReference type="Gene3D" id="2.40.50.140">
    <property type="entry name" value="Nucleic acid-binding proteins"/>
    <property type="match status" value="1"/>
</dbReference>
<dbReference type="Pfam" id="PF08292">
    <property type="entry name" value="RNA_pol_Rbc25"/>
    <property type="match status" value="1"/>
</dbReference>
<accession>A0A9W7Y3W9</accession>
<sequence>MFVLVVLRDTLKVVPSEFTKPREQALRDEINRKYANRVLHDIGLCMLVHDLLDIDEGYVQHSEGWLWVKVKFRMIVFRPFRDEVLTGWVRSANAGGIEVSMGFFDDIKISASHMPEGSTYDGAEGVWVWRYEGNELYIDLEEPIRFRVLETSFLEVSPPRPEIGEVDSVPVSQVPPFSLACTIADSGLGLLSWWD</sequence>
<comment type="caution">
    <text evidence="8">The sequence shown here is derived from an EMBL/GenBank/DDBJ whole genome shotgun (WGS) entry which is preliminary data.</text>
</comment>
<keyword evidence="5" id="KW-0539">Nucleus</keyword>
<evidence type="ECO:0000256" key="3">
    <source>
        <dbReference type="ARBA" id="ARBA00022478"/>
    </source>
</evidence>
<keyword evidence="9" id="KW-1185">Reference proteome</keyword>
<evidence type="ECO:0000259" key="7">
    <source>
        <dbReference type="Pfam" id="PF08292"/>
    </source>
</evidence>
<evidence type="ECO:0000313" key="8">
    <source>
        <dbReference type="EMBL" id="KAJ1726781.1"/>
    </source>
</evidence>
<dbReference type="SUPFAM" id="SSF50249">
    <property type="entry name" value="Nucleic acid-binding proteins"/>
    <property type="match status" value="1"/>
</dbReference>
<protein>
    <submittedName>
        <fullName evidence="8">DNA-directed RNA polymerase III complex subunit Rpc25</fullName>
    </submittedName>
</protein>
<evidence type="ECO:0000256" key="1">
    <source>
        <dbReference type="ARBA" id="ARBA00004123"/>
    </source>
</evidence>
<dbReference type="Gene3D" id="3.30.1490.120">
    <property type="entry name" value="RNA polymerase Rpb7-like, N-terminal domain"/>
    <property type="match status" value="1"/>
</dbReference>
<comment type="subcellular location">
    <subcellularLocation>
        <location evidence="1">Nucleus</location>
    </subcellularLocation>
</comment>